<dbReference type="EMBL" id="CAQQ02092387">
    <property type="status" value="NOT_ANNOTATED_CDS"/>
    <property type="molecule type" value="Genomic_DNA"/>
</dbReference>
<dbReference type="AlphaFoldDB" id="T1GEX5"/>
<name>T1GEX5_MEGSC</name>
<proteinExistence type="predicted"/>
<dbReference type="EMBL" id="CAQQ02092388">
    <property type="status" value="NOT_ANNOTATED_CDS"/>
    <property type="molecule type" value="Genomic_DNA"/>
</dbReference>
<reference evidence="1" key="2">
    <citation type="submission" date="2015-06" db="UniProtKB">
        <authorList>
            <consortium name="EnsemblMetazoa"/>
        </authorList>
    </citation>
    <scope>IDENTIFICATION</scope>
</reference>
<dbReference type="Proteomes" id="UP000015102">
    <property type="component" value="Unassembled WGS sequence"/>
</dbReference>
<dbReference type="PANTHER" id="PTHR23080:SF144">
    <property type="entry name" value="SPINDLE AND KINETOCHORE ASSOCIATED COMPLEX SUBUNIT 3"/>
    <property type="match status" value="1"/>
</dbReference>
<dbReference type="EnsemblMetazoa" id="MESCA001898-RA">
    <property type="protein sequence ID" value="MESCA001898-PA"/>
    <property type="gene ID" value="MESCA001898"/>
</dbReference>
<organism evidence="1 2">
    <name type="scientific">Megaselia scalaris</name>
    <name type="common">Humpbacked fly</name>
    <name type="synonym">Phora scalaris</name>
    <dbReference type="NCBI Taxonomy" id="36166"/>
    <lineage>
        <taxon>Eukaryota</taxon>
        <taxon>Metazoa</taxon>
        <taxon>Ecdysozoa</taxon>
        <taxon>Arthropoda</taxon>
        <taxon>Hexapoda</taxon>
        <taxon>Insecta</taxon>
        <taxon>Pterygota</taxon>
        <taxon>Neoptera</taxon>
        <taxon>Endopterygota</taxon>
        <taxon>Diptera</taxon>
        <taxon>Brachycera</taxon>
        <taxon>Muscomorpha</taxon>
        <taxon>Platypezoidea</taxon>
        <taxon>Phoridae</taxon>
        <taxon>Megaseliini</taxon>
        <taxon>Megaselia</taxon>
    </lineage>
</organism>
<keyword evidence="2" id="KW-1185">Reference proteome</keyword>
<dbReference type="HOGENOM" id="CLU_608701_0_0_1"/>
<evidence type="ECO:0000313" key="2">
    <source>
        <dbReference type="Proteomes" id="UP000015102"/>
    </source>
</evidence>
<reference evidence="2" key="1">
    <citation type="submission" date="2013-02" db="EMBL/GenBank/DDBJ databases">
        <authorList>
            <person name="Hughes D."/>
        </authorList>
    </citation>
    <scope>NUCLEOTIDE SEQUENCE</scope>
    <source>
        <strain>Durham</strain>
        <strain evidence="2">NC isolate 2 -- Noor lab</strain>
    </source>
</reference>
<evidence type="ECO:0000313" key="1">
    <source>
        <dbReference type="EnsemblMetazoa" id="MESCA001898-PA"/>
    </source>
</evidence>
<accession>T1GEX5</accession>
<dbReference type="PANTHER" id="PTHR23080">
    <property type="entry name" value="THAP DOMAIN PROTEIN"/>
    <property type="match status" value="1"/>
</dbReference>
<protein>
    <submittedName>
        <fullName evidence="1">Uncharacterized protein</fullName>
    </submittedName>
</protein>
<sequence length="395" mass="44940">MVKNWIEELMFPGHDLKTFKMFWKFRIANTLAIISPILLNKPLKALVPTLTAGPSGAGISSKQHIVKSPNSTIRIRTAGTTIKPTQAAAQIFNNGLTTCNTSNSTHISRQAVFLKTQVQKPKSIRNLTIENIEKSPQLYIGLSKERLNVLKNVTSRLTDITTMDLYVTLKKIRLNEDFNILSDCFELEDGEVQKVFSTTVVKLAKYMKSLIRWPDYKKYYDRHKNLPIAFRSRLSYVQSLVECIDTDFQPKTLHPHDIQLDSMYCDKLKFLLAMSPNGVISYISDMFATNQLSNDLSVFKASNFDRNIPAYLSLVAEPGKAIRQISCKHNSQIHLDEENADAKTEIVSQDPSSNTIFVRMGNFQTRQEILQCPLFNCQVIDNCRCNQFAKIDDFP</sequence>